<dbReference type="AlphaFoldDB" id="A0A4Y5Z648"/>
<dbReference type="OrthoDB" id="6869320at2"/>
<accession>A0A4Y5Z648</accession>
<dbReference type="KEGG" id="lpy:FIV34_11910"/>
<gene>
    <name evidence="1" type="ORF">FIV34_11910</name>
</gene>
<evidence type="ECO:0000313" key="2">
    <source>
        <dbReference type="Proteomes" id="UP000316093"/>
    </source>
</evidence>
<name>A0A4Y5Z648_9GAMM</name>
<proteinExistence type="predicted"/>
<dbReference type="RefSeq" id="WP_139983014.1">
    <property type="nucleotide sequence ID" value="NZ_CP041046.1"/>
</dbReference>
<sequence length="170" mass="18335">MAGIALGVSVYQAATSRHYSNLAVRPHVIITPYTEGPGMRTGLYLDNDGLGPALLKDIRITVSGQTFHGFGSSPLADAAKAAGLNPMCFARSWPKEGAWLKVDHEVPFLAQTKATDVALLCTKEALRLVTMVDMKIEVDYADLDGEMHQFKGDSRTNDADAFALSHELGN</sequence>
<dbReference type="EMBL" id="CP041046">
    <property type="protein sequence ID" value="QDE39865.1"/>
    <property type="molecule type" value="Genomic_DNA"/>
</dbReference>
<reference evidence="1 2" key="1">
    <citation type="submission" date="2019-06" db="EMBL/GenBank/DDBJ databases">
        <title>A complete genome sequence for Luteibacter pinisoli MAH-14.</title>
        <authorList>
            <person name="Baltrus D.A."/>
        </authorList>
    </citation>
    <scope>NUCLEOTIDE SEQUENCE [LARGE SCALE GENOMIC DNA]</scope>
    <source>
        <strain evidence="1 2">MAH-14</strain>
    </source>
</reference>
<organism evidence="1 2">
    <name type="scientific">Luteibacter pinisoli</name>
    <dbReference type="NCBI Taxonomy" id="2589080"/>
    <lineage>
        <taxon>Bacteria</taxon>
        <taxon>Pseudomonadati</taxon>
        <taxon>Pseudomonadota</taxon>
        <taxon>Gammaproteobacteria</taxon>
        <taxon>Lysobacterales</taxon>
        <taxon>Rhodanobacteraceae</taxon>
        <taxon>Luteibacter</taxon>
    </lineage>
</organism>
<protein>
    <submittedName>
        <fullName evidence="1">Uncharacterized protein</fullName>
    </submittedName>
</protein>
<evidence type="ECO:0000313" key="1">
    <source>
        <dbReference type="EMBL" id="QDE39865.1"/>
    </source>
</evidence>
<keyword evidence="2" id="KW-1185">Reference proteome</keyword>
<dbReference type="Proteomes" id="UP000316093">
    <property type="component" value="Chromosome"/>
</dbReference>